<evidence type="ECO:0000313" key="7">
    <source>
        <dbReference type="Proteomes" id="UP001229421"/>
    </source>
</evidence>
<evidence type="ECO:0000313" key="6">
    <source>
        <dbReference type="EMBL" id="KAK1429130.1"/>
    </source>
</evidence>
<evidence type="ECO:0000259" key="5">
    <source>
        <dbReference type="PROSITE" id="PS51005"/>
    </source>
</evidence>
<dbReference type="PANTHER" id="PTHR31719">
    <property type="entry name" value="NAC TRANSCRIPTION FACTOR 56"/>
    <property type="match status" value="1"/>
</dbReference>
<keyword evidence="4" id="KW-0539">Nucleus</keyword>
<dbReference type="InterPro" id="IPR003441">
    <property type="entry name" value="NAC-dom"/>
</dbReference>
<dbReference type="Proteomes" id="UP001229421">
    <property type="component" value="Unassembled WGS sequence"/>
</dbReference>
<evidence type="ECO:0000256" key="2">
    <source>
        <dbReference type="ARBA" id="ARBA00023125"/>
    </source>
</evidence>
<dbReference type="Pfam" id="PF02365">
    <property type="entry name" value="NAM"/>
    <property type="match status" value="1"/>
</dbReference>
<dbReference type="SUPFAM" id="SSF101941">
    <property type="entry name" value="NAC domain"/>
    <property type="match status" value="1"/>
</dbReference>
<dbReference type="Gene3D" id="2.170.150.80">
    <property type="entry name" value="NAC domain"/>
    <property type="match status" value="1"/>
</dbReference>
<keyword evidence="1" id="KW-0805">Transcription regulation</keyword>
<dbReference type="PROSITE" id="PS51005">
    <property type="entry name" value="NAC"/>
    <property type="match status" value="1"/>
</dbReference>
<protein>
    <recommendedName>
        <fullName evidence="5">NAC domain-containing protein</fullName>
    </recommendedName>
</protein>
<gene>
    <name evidence="6" type="ORF">QVD17_11333</name>
</gene>
<organism evidence="6 7">
    <name type="scientific">Tagetes erecta</name>
    <name type="common">African marigold</name>
    <dbReference type="NCBI Taxonomy" id="13708"/>
    <lineage>
        <taxon>Eukaryota</taxon>
        <taxon>Viridiplantae</taxon>
        <taxon>Streptophyta</taxon>
        <taxon>Embryophyta</taxon>
        <taxon>Tracheophyta</taxon>
        <taxon>Spermatophyta</taxon>
        <taxon>Magnoliopsida</taxon>
        <taxon>eudicotyledons</taxon>
        <taxon>Gunneridae</taxon>
        <taxon>Pentapetalae</taxon>
        <taxon>asterids</taxon>
        <taxon>campanulids</taxon>
        <taxon>Asterales</taxon>
        <taxon>Asteraceae</taxon>
        <taxon>Asteroideae</taxon>
        <taxon>Heliantheae alliance</taxon>
        <taxon>Tageteae</taxon>
        <taxon>Tagetes</taxon>
    </lineage>
</organism>
<dbReference type="EMBL" id="JAUHHV010000003">
    <property type="protein sequence ID" value="KAK1429130.1"/>
    <property type="molecule type" value="Genomic_DNA"/>
</dbReference>
<evidence type="ECO:0000256" key="1">
    <source>
        <dbReference type="ARBA" id="ARBA00023015"/>
    </source>
</evidence>
<reference evidence="6" key="1">
    <citation type="journal article" date="2023" name="bioRxiv">
        <title>Improved chromosome-level genome assembly for marigold (Tagetes erecta).</title>
        <authorList>
            <person name="Jiang F."/>
            <person name="Yuan L."/>
            <person name="Wang S."/>
            <person name="Wang H."/>
            <person name="Xu D."/>
            <person name="Wang A."/>
            <person name="Fan W."/>
        </authorList>
    </citation>
    <scope>NUCLEOTIDE SEQUENCE</scope>
    <source>
        <strain evidence="6">WSJ</strain>
        <tissue evidence="6">Leaf</tissue>
    </source>
</reference>
<evidence type="ECO:0000256" key="4">
    <source>
        <dbReference type="ARBA" id="ARBA00023242"/>
    </source>
</evidence>
<name>A0AAD8L0G5_TARER</name>
<accession>A0AAD8L0G5</accession>
<keyword evidence="7" id="KW-1185">Reference proteome</keyword>
<evidence type="ECO:0000256" key="3">
    <source>
        <dbReference type="ARBA" id="ARBA00023163"/>
    </source>
</evidence>
<dbReference type="GO" id="GO:0006355">
    <property type="term" value="P:regulation of DNA-templated transcription"/>
    <property type="evidence" value="ECO:0007669"/>
    <property type="project" value="InterPro"/>
</dbReference>
<keyword evidence="2" id="KW-0238">DNA-binding</keyword>
<dbReference type="PANTHER" id="PTHR31719:SF157">
    <property type="entry name" value="NAC TRANSCRIPTION FACTOR-LIKE PROTEIN"/>
    <property type="match status" value="1"/>
</dbReference>
<dbReference type="AlphaFoldDB" id="A0AAD8L0G5"/>
<dbReference type="InterPro" id="IPR036093">
    <property type="entry name" value="NAC_dom_sf"/>
</dbReference>
<dbReference type="GO" id="GO:0003677">
    <property type="term" value="F:DNA binding"/>
    <property type="evidence" value="ECO:0007669"/>
    <property type="project" value="UniProtKB-KW"/>
</dbReference>
<keyword evidence="3" id="KW-0804">Transcription</keyword>
<comment type="caution">
    <text evidence="6">The sequence shown here is derived from an EMBL/GenBank/DDBJ whole genome shotgun (WGS) entry which is preliminary data.</text>
</comment>
<sequence>MERGEDFHHLPPGFRFHPSDEELIVHYLINKVKLRSLPAYIIGEINLYSFDPWDLPNKALFGEEEWFFFTPRDKKYPNGSRPNRSAGTGYWKATGKDKPIFASAGSIKIGLKKALAFFTGSPAKSIKTNWIMSEYRLPEPSSQSSGSMRLDDWVLCRVRQKGNNSKNITQAEEYAKNKLIYGRIPTIAQELPSPYMITNPNLDIVSNHRFKEIQLMASILAGHCIPPMTNTSSPKQLQGHTEYENRTIYEENVTFDEAQEGWIV</sequence>
<feature type="domain" description="NAC" evidence="5">
    <location>
        <begin position="10"/>
        <end position="161"/>
    </location>
</feature>
<proteinExistence type="predicted"/>